<dbReference type="InterPro" id="IPR050679">
    <property type="entry name" value="Bact_HTH_transcr_reg"/>
</dbReference>
<keyword evidence="1" id="KW-0805">Transcription regulation</keyword>
<dbReference type="SUPFAM" id="SSF46785">
    <property type="entry name" value="Winged helix' DNA-binding domain"/>
    <property type="match status" value="1"/>
</dbReference>
<dbReference type="Gene3D" id="1.10.10.10">
    <property type="entry name" value="Winged helix-like DNA-binding domain superfamily/Winged helix DNA-binding domain"/>
    <property type="match status" value="1"/>
</dbReference>
<accession>A0A418YES6</accession>
<dbReference type="Pfam" id="PF00392">
    <property type="entry name" value="GntR"/>
    <property type="match status" value="1"/>
</dbReference>
<sequence>MARYQEIALSLEAAIGQTYQPGQYLPPEQHLASEYRVNRHTLRRAIDELVSKGWLMRQQGKGVLVLNQPVRYPLHSGAKFSDNVANIGASPTTRLLAKQQVLASAEVSRALELAPGTKIWRLKTLRFIDEVAVSVVLHHFVPSSHDNILRQYRSGSVHHFLAQQGALALQRQRTLISAQMATEDECLCLQMPCSAPLLRLFTTNVDDKKKPFECSIALIRAEFVELTMEH</sequence>
<dbReference type="RefSeq" id="WP_119910563.1">
    <property type="nucleotide sequence ID" value="NZ_QZCH01000011.1"/>
</dbReference>
<keyword evidence="6" id="KW-1185">Reference proteome</keyword>
<dbReference type="InterPro" id="IPR011663">
    <property type="entry name" value="UTRA"/>
</dbReference>
<evidence type="ECO:0000313" key="5">
    <source>
        <dbReference type="EMBL" id="RJG47679.1"/>
    </source>
</evidence>
<evidence type="ECO:0000259" key="4">
    <source>
        <dbReference type="PROSITE" id="PS50949"/>
    </source>
</evidence>
<dbReference type="GO" id="GO:0003700">
    <property type="term" value="F:DNA-binding transcription factor activity"/>
    <property type="evidence" value="ECO:0007669"/>
    <property type="project" value="InterPro"/>
</dbReference>
<dbReference type="Proteomes" id="UP000283255">
    <property type="component" value="Unassembled WGS sequence"/>
</dbReference>
<dbReference type="InterPro" id="IPR012702">
    <property type="entry name" value="CP_lyase_PhnF"/>
</dbReference>
<dbReference type="PANTHER" id="PTHR44846">
    <property type="entry name" value="MANNOSYL-D-GLYCERATE TRANSPORT/METABOLISM SYSTEM REPRESSOR MNGR-RELATED"/>
    <property type="match status" value="1"/>
</dbReference>
<protein>
    <submittedName>
        <fullName evidence="5">Phosphonate metabolism transcriptional regulator PhnF</fullName>
    </submittedName>
</protein>
<gene>
    <name evidence="5" type="primary">phnF</name>
    <name evidence="5" type="ORF">D1Z90_09710</name>
</gene>
<feature type="domain" description="HTH gntR-type" evidence="4">
    <location>
        <begin position="1"/>
        <end position="68"/>
    </location>
</feature>
<dbReference type="AlphaFoldDB" id="A0A418YES6"/>
<keyword evidence="2" id="KW-0238">DNA-binding</keyword>
<dbReference type="NCBIfam" id="TIGR02325">
    <property type="entry name" value="C_P_lyase_phnF"/>
    <property type="match status" value="1"/>
</dbReference>
<evidence type="ECO:0000256" key="3">
    <source>
        <dbReference type="ARBA" id="ARBA00023163"/>
    </source>
</evidence>
<keyword evidence="3" id="KW-0804">Transcription</keyword>
<dbReference type="InterPro" id="IPR028978">
    <property type="entry name" value="Chorismate_lyase_/UTRA_dom_sf"/>
</dbReference>
<dbReference type="CDD" id="cd07377">
    <property type="entry name" value="WHTH_GntR"/>
    <property type="match status" value="1"/>
</dbReference>
<dbReference type="InterPro" id="IPR000524">
    <property type="entry name" value="Tscrpt_reg_HTH_GntR"/>
</dbReference>
<evidence type="ECO:0000256" key="2">
    <source>
        <dbReference type="ARBA" id="ARBA00023125"/>
    </source>
</evidence>
<reference evidence="5 6" key="1">
    <citation type="submission" date="2018-09" db="EMBL/GenBank/DDBJ databases">
        <authorList>
            <person name="Wang F."/>
        </authorList>
    </citation>
    <scope>NUCLEOTIDE SEQUENCE [LARGE SCALE GENOMIC DNA]</scope>
    <source>
        <strain evidence="5 6">PLHSC7-2</strain>
    </source>
</reference>
<proteinExistence type="predicted"/>
<evidence type="ECO:0000313" key="6">
    <source>
        <dbReference type="Proteomes" id="UP000283255"/>
    </source>
</evidence>
<dbReference type="GO" id="GO:0003677">
    <property type="term" value="F:DNA binding"/>
    <property type="evidence" value="ECO:0007669"/>
    <property type="project" value="UniProtKB-KW"/>
</dbReference>
<organism evidence="5 6">
    <name type="scientific">Motilimonas pumila</name>
    <dbReference type="NCBI Taxonomy" id="2303987"/>
    <lineage>
        <taxon>Bacteria</taxon>
        <taxon>Pseudomonadati</taxon>
        <taxon>Pseudomonadota</taxon>
        <taxon>Gammaproteobacteria</taxon>
        <taxon>Alteromonadales</taxon>
        <taxon>Alteromonadales genera incertae sedis</taxon>
        <taxon>Motilimonas</taxon>
    </lineage>
</organism>
<dbReference type="EMBL" id="QZCH01000011">
    <property type="protein sequence ID" value="RJG47679.1"/>
    <property type="molecule type" value="Genomic_DNA"/>
</dbReference>
<dbReference type="SMART" id="SM00866">
    <property type="entry name" value="UTRA"/>
    <property type="match status" value="1"/>
</dbReference>
<name>A0A418YES6_9GAMM</name>
<dbReference type="Pfam" id="PF07702">
    <property type="entry name" value="UTRA"/>
    <property type="match status" value="1"/>
</dbReference>
<evidence type="ECO:0000256" key="1">
    <source>
        <dbReference type="ARBA" id="ARBA00023015"/>
    </source>
</evidence>
<dbReference type="OrthoDB" id="6626198at2"/>
<dbReference type="SMART" id="SM00345">
    <property type="entry name" value="HTH_GNTR"/>
    <property type="match status" value="1"/>
</dbReference>
<comment type="caution">
    <text evidence="5">The sequence shown here is derived from an EMBL/GenBank/DDBJ whole genome shotgun (WGS) entry which is preliminary data.</text>
</comment>
<dbReference type="Gene3D" id="3.40.1410.10">
    <property type="entry name" value="Chorismate lyase-like"/>
    <property type="match status" value="1"/>
</dbReference>
<dbReference type="InterPro" id="IPR036388">
    <property type="entry name" value="WH-like_DNA-bd_sf"/>
</dbReference>
<dbReference type="SUPFAM" id="SSF64288">
    <property type="entry name" value="Chorismate lyase-like"/>
    <property type="match status" value="1"/>
</dbReference>
<dbReference type="InterPro" id="IPR036390">
    <property type="entry name" value="WH_DNA-bd_sf"/>
</dbReference>
<dbReference type="PROSITE" id="PS50949">
    <property type="entry name" value="HTH_GNTR"/>
    <property type="match status" value="1"/>
</dbReference>
<dbReference type="PANTHER" id="PTHR44846:SF16">
    <property type="entry name" value="TRANSCRIPTIONAL REGULATOR PHNF-RELATED"/>
    <property type="match status" value="1"/>
</dbReference>
<dbReference type="PRINTS" id="PR00035">
    <property type="entry name" value="HTHGNTR"/>
</dbReference>
<reference evidence="5 6" key="2">
    <citation type="submission" date="2019-01" db="EMBL/GenBank/DDBJ databases">
        <title>Motilimonas pumilus sp. nov., isolated from the gut of sea cucumber (Apostichopus japonicus).</title>
        <authorList>
            <person name="Wang F.-Q."/>
            <person name="Ren L.-H."/>
            <person name="Lin Y.-W."/>
            <person name="Sun G.-H."/>
            <person name="Du Z.-J."/>
            <person name="Zhao J.-X."/>
            <person name="Liu X.-J."/>
            <person name="Liu L.-J."/>
        </authorList>
    </citation>
    <scope>NUCLEOTIDE SEQUENCE [LARGE SCALE GENOMIC DNA]</scope>
    <source>
        <strain evidence="5 6">PLHSC7-2</strain>
    </source>
</reference>